<name>A0AAP2DPS8_9BACT</name>
<dbReference type="EC" id="6.3.3.2" evidence="5"/>
<reference evidence="6 7" key="1">
    <citation type="submission" date="2021-05" db="EMBL/GenBank/DDBJ databases">
        <title>A Polyphasic approach of four new species of the genus Ohtaekwangia: Ohtaekwangia histidinii sp. nov., Ohtaekwangia cretensis sp. nov., Ohtaekwangia indiensis sp. nov., Ohtaekwangia reichenbachii sp. nov. from diverse environment.</title>
        <authorList>
            <person name="Octaviana S."/>
        </authorList>
    </citation>
    <scope>NUCLEOTIDE SEQUENCE [LARGE SCALE GENOMIC DNA]</scope>
    <source>
        <strain evidence="6 7">PWU4</strain>
    </source>
</reference>
<keyword evidence="5" id="KW-0460">Magnesium</keyword>
<dbReference type="EMBL" id="JAHESF010000038">
    <property type="protein sequence ID" value="MBT1700305.1"/>
    <property type="molecule type" value="Genomic_DNA"/>
</dbReference>
<keyword evidence="6" id="KW-0436">Ligase</keyword>
<gene>
    <name evidence="6" type="ORF">KK083_25690</name>
</gene>
<dbReference type="GO" id="GO:0046872">
    <property type="term" value="F:metal ion binding"/>
    <property type="evidence" value="ECO:0007669"/>
    <property type="project" value="UniProtKB-KW"/>
</dbReference>
<evidence type="ECO:0000313" key="6">
    <source>
        <dbReference type="EMBL" id="MBT1700305.1"/>
    </source>
</evidence>
<dbReference type="Proteomes" id="UP001319200">
    <property type="component" value="Unassembled WGS sequence"/>
</dbReference>
<sequence>MTKEQSRKLYLQKRLGLSDAEFQRLSKRLTDNFFTSLDLSSIKVLHTFLPIEKQKEINTWMIIDRIKREHPQIRLSVPKINNQTSTIESFYFEDADQLEKNTWGIMEPKQGIPTPTDKIDAVLVPLLAFDRKGNRVGYGRGFYDKFLSNITCRKIGLSFFPPVQSIEGMSAQDVPIDVAVTPEGVFTLNKS</sequence>
<comment type="similarity">
    <text evidence="1 5">Belongs to the 5-formyltetrahydrofolate cyclo-ligase family.</text>
</comment>
<dbReference type="InterPro" id="IPR037171">
    <property type="entry name" value="NagB/RpiA_transferase-like"/>
</dbReference>
<comment type="catalytic activity">
    <reaction evidence="5">
        <text>(6S)-5-formyl-5,6,7,8-tetrahydrofolate + ATP = (6R)-5,10-methenyltetrahydrofolate + ADP + phosphate</text>
        <dbReference type="Rhea" id="RHEA:10488"/>
        <dbReference type="ChEBI" id="CHEBI:30616"/>
        <dbReference type="ChEBI" id="CHEBI:43474"/>
        <dbReference type="ChEBI" id="CHEBI:57455"/>
        <dbReference type="ChEBI" id="CHEBI:57457"/>
        <dbReference type="ChEBI" id="CHEBI:456216"/>
        <dbReference type="EC" id="6.3.3.2"/>
    </reaction>
</comment>
<organism evidence="6 7">
    <name type="scientific">Chryseosolibacter histidini</name>
    <dbReference type="NCBI Taxonomy" id="2782349"/>
    <lineage>
        <taxon>Bacteria</taxon>
        <taxon>Pseudomonadati</taxon>
        <taxon>Bacteroidota</taxon>
        <taxon>Cytophagia</taxon>
        <taxon>Cytophagales</taxon>
        <taxon>Chryseotaleaceae</taxon>
        <taxon>Chryseosolibacter</taxon>
    </lineage>
</organism>
<dbReference type="InterPro" id="IPR024185">
    <property type="entry name" value="FTHF_cligase-like_sf"/>
</dbReference>
<accession>A0AAP2DPS8</accession>
<dbReference type="Gene3D" id="3.40.50.10420">
    <property type="entry name" value="NagB/RpiA/CoA transferase-like"/>
    <property type="match status" value="1"/>
</dbReference>
<dbReference type="Pfam" id="PF01812">
    <property type="entry name" value="5-FTHF_cyc-lig"/>
    <property type="match status" value="1"/>
</dbReference>
<dbReference type="PANTHER" id="PTHR23407">
    <property type="entry name" value="ATPASE INHIBITOR/5-FORMYLTETRAHYDROFOLATE CYCLO-LIGASE"/>
    <property type="match status" value="1"/>
</dbReference>
<dbReference type="SUPFAM" id="SSF100950">
    <property type="entry name" value="NagB/RpiA/CoA transferase-like"/>
    <property type="match status" value="1"/>
</dbReference>
<feature type="binding site" evidence="4">
    <location>
        <begin position="3"/>
        <end position="7"/>
    </location>
    <ligand>
        <name>ATP</name>
        <dbReference type="ChEBI" id="CHEBI:30616"/>
    </ligand>
</feature>
<dbReference type="NCBIfam" id="TIGR02727">
    <property type="entry name" value="MTHFS_bact"/>
    <property type="match status" value="1"/>
</dbReference>
<comment type="caution">
    <text evidence="6">The sequence shown here is derived from an EMBL/GenBank/DDBJ whole genome shotgun (WGS) entry which is preliminary data.</text>
</comment>
<keyword evidence="5" id="KW-0479">Metal-binding</keyword>
<evidence type="ECO:0000256" key="3">
    <source>
        <dbReference type="ARBA" id="ARBA00022840"/>
    </source>
</evidence>
<keyword evidence="7" id="KW-1185">Reference proteome</keyword>
<dbReference type="GO" id="GO:0009396">
    <property type="term" value="P:folic acid-containing compound biosynthetic process"/>
    <property type="evidence" value="ECO:0007669"/>
    <property type="project" value="TreeGrafter"/>
</dbReference>
<evidence type="ECO:0000256" key="1">
    <source>
        <dbReference type="ARBA" id="ARBA00010638"/>
    </source>
</evidence>
<protein>
    <recommendedName>
        <fullName evidence="5">5-formyltetrahydrofolate cyclo-ligase</fullName>
        <ecNumber evidence="5">6.3.3.2</ecNumber>
    </recommendedName>
</protein>
<dbReference type="PIRSF" id="PIRSF006806">
    <property type="entry name" value="FTHF_cligase"/>
    <property type="match status" value="1"/>
</dbReference>
<dbReference type="GO" id="GO:0035999">
    <property type="term" value="P:tetrahydrofolate interconversion"/>
    <property type="evidence" value="ECO:0007669"/>
    <property type="project" value="TreeGrafter"/>
</dbReference>
<dbReference type="GO" id="GO:0005524">
    <property type="term" value="F:ATP binding"/>
    <property type="evidence" value="ECO:0007669"/>
    <property type="project" value="UniProtKB-KW"/>
</dbReference>
<evidence type="ECO:0000256" key="2">
    <source>
        <dbReference type="ARBA" id="ARBA00022741"/>
    </source>
</evidence>
<keyword evidence="3 4" id="KW-0067">ATP-binding</keyword>
<dbReference type="RefSeq" id="WP_254168821.1">
    <property type="nucleotide sequence ID" value="NZ_JAHESF010000038.1"/>
</dbReference>
<feature type="binding site" evidence="4">
    <location>
        <begin position="135"/>
        <end position="143"/>
    </location>
    <ligand>
        <name>ATP</name>
        <dbReference type="ChEBI" id="CHEBI:30616"/>
    </ligand>
</feature>
<dbReference type="AlphaFoldDB" id="A0AAP2DPS8"/>
<dbReference type="GO" id="GO:0030272">
    <property type="term" value="F:5-formyltetrahydrofolate cyclo-ligase activity"/>
    <property type="evidence" value="ECO:0007669"/>
    <property type="project" value="UniProtKB-EC"/>
</dbReference>
<feature type="binding site" evidence="4">
    <location>
        <position position="56"/>
    </location>
    <ligand>
        <name>substrate</name>
    </ligand>
</feature>
<proteinExistence type="inferred from homology"/>
<comment type="cofactor">
    <cofactor evidence="5">
        <name>Mg(2+)</name>
        <dbReference type="ChEBI" id="CHEBI:18420"/>
    </cofactor>
</comment>
<feature type="binding site" evidence="4">
    <location>
        <position position="49"/>
    </location>
    <ligand>
        <name>substrate</name>
    </ligand>
</feature>
<evidence type="ECO:0000256" key="4">
    <source>
        <dbReference type="PIRSR" id="PIRSR006806-1"/>
    </source>
</evidence>
<keyword evidence="2 4" id="KW-0547">Nucleotide-binding</keyword>
<dbReference type="InterPro" id="IPR002698">
    <property type="entry name" value="FTHF_cligase"/>
</dbReference>
<dbReference type="PANTHER" id="PTHR23407:SF1">
    <property type="entry name" value="5-FORMYLTETRAHYDROFOLATE CYCLO-LIGASE"/>
    <property type="match status" value="1"/>
</dbReference>
<evidence type="ECO:0000313" key="7">
    <source>
        <dbReference type="Proteomes" id="UP001319200"/>
    </source>
</evidence>
<evidence type="ECO:0000256" key="5">
    <source>
        <dbReference type="RuleBase" id="RU361279"/>
    </source>
</evidence>